<dbReference type="KEGG" id="pshq:F3W81_09900"/>
<organism evidence="2 3">
    <name type="scientific">Pseudooceanicola spongiae</name>
    <dbReference type="NCBI Taxonomy" id="2613965"/>
    <lineage>
        <taxon>Bacteria</taxon>
        <taxon>Pseudomonadati</taxon>
        <taxon>Pseudomonadota</taxon>
        <taxon>Alphaproteobacteria</taxon>
        <taxon>Rhodobacterales</taxon>
        <taxon>Paracoccaceae</taxon>
        <taxon>Pseudooceanicola</taxon>
    </lineage>
</organism>
<dbReference type="EMBL" id="CP045201">
    <property type="protein sequence ID" value="QOL81094.1"/>
    <property type="molecule type" value="Genomic_DNA"/>
</dbReference>
<accession>A0A7L9WMP0</accession>
<name>A0A7L9WMP0_9RHOB</name>
<evidence type="ECO:0000313" key="2">
    <source>
        <dbReference type="EMBL" id="QOL81094.1"/>
    </source>
</evidence>
<gene>
    <name evidence="2" type="ORF">F3W81_09900</name>
</gene>
<dbReference type="AlphaFoldDB" id="A0A7L9WMP0"/>
<feature type="compositionally biased region" description="Basic residues" evidence="1">
    <location>
        <begin position="48"/>
        <end position="58"/>
    </location>
</feature>
<proteinExistence type="predicted"/>
<sequence length="85" mass="9351">MQKKDRAGEMGTPSLADLCRPLSARVQPERLTWSEGRMGRANEAVTRARARGRTRLRSAKRDPDWQDPTLAEDIIDTTGSKGGAA</sequence>
<dbReference type="RefSeq" id="WP_193083413.1">
    <property type="nucleotide sequence ID" value="NZ_CP045201.1"/>
</dbReference>
<keyword evidence="3" id="KW-1185">Reference proteome</keyword>
<dbReference type="Proteomes" id="UP000594118">
    <property type="component" value="Chromosome"/>
</dbReference>
<evidence type="ECO:0000313" key="3">
    <source>
        <dbReference type="Proteomes" id="UP000594118"/>
    </source>
</evidence>
<evidence type="ECO:0000256" key="1">
    <source>
        <dbReference type="SAM" id="MobiDB-lite"/>
    </source>
</evidence>
<feature type="region of interest" description="Disordered" evidence="1">
    <location>
        <begin position="1"/>
        <end position="85"/>
    </location>
</feature>
<protein>
    <submittedName>
        <fullName evidence="2">Uncharacterized protein</fullName>
    </submittedName>
</protein>
<reference evidence="2 3" key="1">
    <citation type="submission" date="2019-10" db="EMBL/GenBank/DDBJ databases">
        <title>Pseudopuniceibacterium sp. HQ09 islated from Antarctica.</title>
        <authorList>
            <person name="Liao L."/>
            <person name="Su S."/>
            <person name="Chen B."/>
            <person name="Yu Y."/>
        </authorList>
    </citation>
    <scope>NUCLEOTIDE SEQUENCE [LARGE SCALE GENOMIC DNA]</scope>
    <source>
        <strain evidence="2 3">HQ09</strain>
    </source>
</reference>